<evidence type="ECO:0000256" key="3">
    <source>
        <dbReference type="SAM" id="Coils"/>
    </source>
</evidence>
<dbReference type="EMBL" id="CAJQZP010000674">
    <property type="protein sequence ID" value="CAG4976359.1"/>
    <property type="molecule type" value="Genomic_DNA"/>
</dbReference>
<dbReference type="SMART" id="SM00060">
    <property type="entry name" value="FN3"/>
    <property type="match status" value="4"/>
</dbReference>
<dbReference type="FunFam" id="2.60.40.10:FF:000028">
    <property type="entry name" value="Neuronal cell adhesion molecule"/>
    <property type="match status" value="1"/>
</dbReference>
<evidence type="ECO:0000256" key="2">
    <source>
        <dbReference type="ARBA" id="ARBA00023157"/>
    </source>
</evidence>
<sequence length="1028" mass="111952">MCVARCGGGGRAMRAAQGGAALAAAGRAAARDDALRLQPARPSDAARYTCGVTAPGGATAAGDIDIQVRNPPKISPFMFSSELTEGSAVQVLCGVSSGDKPMYFSWLKDGHPIPTDLQIEEKSLNEFSLLMFSDLTARHSGDYTCSVSNHASTANYTATLSVKVAPSWITEPLDVAVLLGAPFILECAAKGYPTPVMTWFRRLGSDLEAMDHWEATGAGWGENAGFSYVSGGAEHQVAGSVARARLAARAAVRSQQGAYRCTADNGVGALLLKHVNVTVHEPAHFAGAHGSLRNVSAVRGAATALVCDARGDAPLAVRWTHRARALDLDSFRWTISETRSGEGLRSVLNIRAVEREDAGEYRCQAHNRFGKSELIIFLYVEEPPEAPRSVLLGGTSSRWIRVRWRARPEATVQYSALCTSLNTLPTPDDTTLAINLTLETGDDDTPDSQGYRSLSSKLEGLRPAAAYSLRLIASNHVGQSPHSEPLLFTTLEEAPNGTPQNIHVKPVNTEELHVSWSAPAQHTWNGELLGYVVSWRELSRMEEDSAEWEGADEGAGLRAGSAVSVGWSSSEIALVGLREFARYALTMRAYNAAGAGPHSPVVYATTADGVPETAPSDVTCVSEGARSLRVRWAPPRAAHNVLSGYDVLYAPIHNAPICQPHSLLVHNPERIERRSERSAIGTDASVCAAWRGAGAEQALRVAGAAAREAALALRAAAVYSLRVRARAPRGPGPASPPLHCATTDDVPGAVETLRAVATSHDTVRVAWLPPAEHTAHLTHYTLHIRELARAGGEWSQRVEVQQDYKFQTFSDTLKKIGEQNYAIQQSIEFLSAKYDNVLKKMESLHKENEGCKSRITLLENKIELMERSALASTIEIRNVPKMRFENKQALCELLKHVGLALNQPIEDNDICDIYRIKSKFKEDTPIIARLNTTSIKESIIRSVKSFNKQNRDMKLSSKHLQIDGPPRPIFVCEALTAKARRLFHLAKEFAKTNNYNRCWISYGKIFLRKIDGLPSIKIDSEEDLNRLK</sequence>
<dbReference type="PANTHER" id="PTHR44170:SF56">
    <property type="entry name" value="FIBRONECTIN TYPE-III DOMAIN-CONTAINING PROTEIN"/>
    <property type="match status" value="1"/>
</dbReference>
<dbReference type="InterPro" id="IPR003599">
    <property type="entry name" value="Ig_sub"/>
</dbReference>
<dbReference type="FunFam" id="2.60.40.10:FF:000333">
    <property type="entry name" value="Down syndrome cell adhesion molecule"/>
    <property type="match status" value="1"/>
</dbReference>
<accession>A0A8S3WQQ2</accession>
<dbReference type="InterPro" id="IPR057251">
    <property type="entry name" value="FP_C"/>
</dbReference>
<dbReference type="GO" id="GO:0030154">
    <property type="term" value="P:cell differentiation"/>
    <property type="evidence" value="ECO:0007669"/>
    <property type="project" value="UniProtKB-ARBA"/>
</dbReference>
<protein>
    <submittedName>
        <fullName evidence="6">(apollo) hypothetical protein</fullName>
    </submittedName>
</protein>
<organism evidence="6 7">
    <name type="scientific">Parnassius apollo</name>
    <name type="common">Apollo butterfly</name>
    <name type="synonym">Papilio apollo</name>
    <dbReference type="NCBI Taxonomy" id="110799"/>
    <lineage>
        <taxon>Eukaryota</taxon>
        <taxon>Metazoa</taxon>
        <taxon>Ecdysozoa</taxon>
        <taxon>Arthropoda</taxon>
        <taxon>Hexapoda</taxon>
        <taxon>Insecta</taxon>
        <taxon>Pterygota</taxon>
        <taxon>Neoptera</taxon>
        <taxon>Endopterygota</taxon>
        <taxon>Lepidoptera</taxon>
        <taxon>Glossata</taxon>
        <taxon>Ditrysia</taxon>
        <taxon>Papilionoidea</taxon>
        <taxon>Papilionidae</taxon>
        <taxon>Parnassiinae</taxon>
        <taxon>Parnassini</taxon>
        <taxon>Parnassius</taxon>
        <taxon>Parnassius</taxon>
    </lineage>
</organism>
<evidence type="ECO:0000313" key="6">
    <source>
        <dbReference type="EMBL" id="CAG4976359.1"/>
    </source>
</evidence>
<dbReference type="AlphaFoldDB" id="A0A8S3WQQ2"/>
<reference evidence="6" key="1">
    <citation type="submission" date="2021-04" db="EMBL/GenBank/DDBJ databases">
        <authorList>
            <person name="Tunstrom K."/>
        </authorList>
    </citation>
    <scope>NUCLEOTIDE SEQUENCE</scope>
</reference>
<dbReference type="Pfam" id="PF13927">
    <property type="entry name" value="Ig_3"/>
    <property type="match status" value="1"/>
</dbReference>
<gene>
    <name evidence="6" type="ORF">PAPOLLO_LOCUS9245</name>
</gene>
<keyword evidence="1" id="KW-0677">Repeat</keyword>
<dbReference type="OrthoDB" id="6429135at2759"/>
<dbReference type="PROSITE" id="PS50835">
    <property type="entry name" value="IG_LIKE"/>
    <property type="match status" value="3"/>
</dbReference>
<dbReference type="Pfam" id="PF00041">
    <property type="entry name" value="fn3"/>
    <property type="match status" value="1"/>
</dbReference>
<dbReference type="Pfam" id="PF25298">
    <property type="entry name" value="Baculo_FP_2nd"/>
    <property type="match status" value="1"/>
</dbReference>
<dbReference type="Pfam" id="PF07679">
    <property type="entry name" value="I-set"/>
    <property type="match status" value="2"/>
</dbReference>
<dbReference type="InterPro" id="IPR003961">
    <property type="entry name" value="FN3_dom"/>
</dbReference>
<dbReference type="GO" id="GO:0009653">
    <property type="term" value="P:anatomical structure morphogenesis"/>
    <property type="evidence" value="ECO:0007669"/>
    <property type="project" value="UniProtKB-ARBA"/>
</dbReference>
<feature type="domain" description="Fibronectin type-III" evidence="5">
    <location>
        <begin position="498"/>
        <end position="609"/>
    </location>
</feature>
<name>A0A8S3WQQ2_PARAO</name>
<feature type="domain" description="Ig-like" evidence="4">
    <location>
        <begin position="282"/>
        <end position="367"/>
    </location>
</feature>
<feature type="domain" description="Fibronectin type-III" evidence="5">
    <location>
        <begin position="383"/>
        <end position="493"/>
    </location>
</feature>
<dbReference type="SMART" id="SM00409">
    <property type="entry name" value="IG"/>
    <property type="match status" value="4"/>
</dbReference>
<feature type="domain" description="Ig-like" evidence="4">
    <location>
        <begin position="166"/>
        <end position="278"/>
    </location>
</feature>
<keyword evidence="2" id="KW-1015">Disulfide bond</keyword>
<evidence type="ECO:0000256" key="1">
    <source>
        <dbReference type="ARBA" id="ARBA00022737"/>
    </source>
</evidence>
<dbReference type="Proteomes" id="UP000691718">
    <property type="component" value="Unassembled WGS sequence"/>
</dbReference>
<evidence type="ECO:0000259" key="4">
    <source>
        <dbReference type="PROSITE" id="PS50835"/>
    </source>
</evidence>
<dbReference type="PANTHER" id="PTHR44170">
    <property type="entry name" value="PROTEIN SIDEKICK"/>
    <property type="match status" value="1"/>
</dbReference>
<comment type="caution">
    <text evidence="6">The sequence shown here is derived from an EMBL/GenBank/DDBJ whole genome shotgun (WGS) entry which is preliminary data.</text>
</comment>
<dbReference type="CDD" id="cd00063">
    <property type="entry name" value="FN3"/>
    <property type="match status" value="4"/>
</dbReference>
<feature type="domain" description="Ig-like" evidence="4">
    <location>
        <begin position="72"/>
        <end position="161"/>
    </location>
</feature>
<dbReference type="PROSITE" id="PS50853">
    <property type="entry name" value="FN3"/>
    <property type="match status" value="2"/>
</dbReference>
<dbReference type="SMART" id="SM00408">
    <property type="entry name" value="IGc2"/>
    <property type="match status" value="3"/>
</dbReference>
<proteinExistence type="predicted"/>
<feature type="coiled-coil region" evidence="3">
    <location>
        <begin position="827"/>
        <end position="861"/>
    </location>
</feature>
<dbReference type="InterPro" id="IPR003598">
    <property type="entry name" value="Ig_sub2"/>
</dbReference>
<keyword evidence="3" id="KW-0175">Coiled coil</keyword>
<dbReference type="GO" id="GO:0098609">
    <property type="term" value="P:cell-cell adhesion"/>
    <property type="evidence" value="ECO:0007669"/>
    <property type="project" value="TreeGrafter"/>
</dbReference>
<dbReference type="InterPro" id="IPR013098">
    <property type="entry name" value="Ig_I-set"/>
</dbReference>
<keyword evidence="7" id="KW-1185">Reference proteome</keyword>
<dbReference type="InterPro" id="IPR007110">
    <property type="entry name" value="Ig-like_dom"/>
</dbReference>
<evidence type="ECO:0000259" key="5">
    <source>
        <dbReference type="PROSITE" id="PS50853"/>
    </source>
</evidence>
<evidence type="ECO:0000313" key="7">
    <source>
        <dbReference type="Proteomes" id="UP000691718"/>
    </source>
</evidence>